<proteinExistence type="inferred from homology"/>
<keyword evidence="7" id="KW-0811">Translocation</keyword>
<dbReference type="GO" id="GO:0006605">
    <property type="term" value="P:protein targeting"/>
    <property type="evidence" value="ECO:0007669"/>
    <property type="project" value="InterPro"/>
</dbReference>
<sequence length="60" mass="7005">MINKLQQFMADVRFEMGKVSWPNWNELKGSTYVVLSLSLILIIYLFVVDFLLSKVLNIIL</sequence>
<evidence type="ECO:0000256" key="3">
    <source>
        <dbReference type="ARBA" id="ARBA00022475"/>
    </source>
</evidence>
<gene>
    <name evidence="10" type="ORF">METZ01_LOCUS101680</name>
</gene>
<evidence type="ECO:0000256" key="5">
    <source>
        <dbReference type="ARBA" id="ARBA00022927"/>
    </source>
</evidence>
<feature type="transmembrane region" description="Helical" evidence="9">
    <location>
        <begin position="32"/>
        <end position="52"/>
    </location>
</feature>
<evidence type="ECO:0000256" key="2">
    <source>
        <dbReference type="ARBA" id="ARBA00022448"/>
    </source>
</evidence>
<reference evidence="10" key="1">
    <citation type="submission" date="2018-05" db="EMBL/GenBank/DDBJ databases">
        <authorList>
            <person name="Lanie J.A."/>
            <person name="Ng W.-L."/>
            <person name="Kazmierczak K.M."/>
            <person name="Andrzejewski T.M."/>
            <person name="Davidsen T.M."/>
            <person name="Wayne K.J."/>
            <person name="Tettelin H."/>
            <person name="Glass J.I."/>
            <person name="Rusch D."/>
            <person name="Podicherti R."/>
            <person name="Tsui H.-C.T."/>
            <person name="Winkler M.E."/>
        </authorList>
    </citation>
    <scope>NUCLEOTIDE SEQUENCE</scope>
</reference>
<evidence type="ECO:0000256" key="9">
    <source>
        <dbReference type="SAM" id="Phobius"/>
    </source>
</evidence>
<dbReference type="EMBL" id="UINC01011027">
    <property type="protein sequence ID" value="SVA48826.1"/>
    <property type="molecule type" value="Genomic_DNA"/>
</dbReference>
<evidence type="ECO:0000256" key="6">
    <source>
        <dbReference type="ARBA" id="ARBA00022989"/>
    </source>
</evidence>
<keyword evidence="2" id="KW-0813">Transport</keyword>
<dbReference type="PANTHER" id="PTHR33910">
    <property type="entry name" value="PROTEIN TRANSLOCASE SUBUNIT SECE"/>
    <property type="match status" value="1"/>
</dbReference>
<dbReference type="AlphaFoldDB" id="A0A381W8D5"/>
<dbReference type="GO" id="GO:0043952">
    <property type="term" value="P:protein transport by the Sec complex"/>
    <property type="evidence" value="ECO:0007669"/>
    <property type="project" value="TreeGrafter"/>
</dbReference>
<dbReference type="GO" id="GO:0009306">
    <property type="term" value="P:protein secretion"/>
    <property type="evidence" value="ECO:0007669"/>
    <property type="project" value="InterPro"/>
</dbReference>
<accession>A0A381W8D5</accession>
<dbReference type="Pfam" id="PF00584">
    <property type="entry name" value="SecE"/>
    <property type="match status" value="1"/>
</dbReference>
<keyword evidence="5" id="KW-0653">Protein transport</keyword>
<dbReference type="InterPro" id="IPR001901">
    <property type="entry name" value="Translocase_SecE/Sec61-g"/>
</dbReference>
<keyword evidence="3" id="KW-1003">Cell membrane</keyword>
<evidence type="ECO:0000313" key="10">
    <source>
        <dbReference type="EMBL" id="SVA48826.1"/>
    </source>
</evidence>
<evidence type="ECO:0000256" key="4">
    <source>
        <dbReference type="ARBA" id="ARBA00022692"/>
    </source>
</evidence>
<dbReference type="Gene3D" id="1.20.5.1030">
    <property type="entry name" value="Preprotein translocase secy subunit"/>
    <property type="match status" value="1"/>
</dbReference>
<dbReference type="HAMAP" id="MF_00422">
    <property type="entry name" value="SecE"/>
    <property type="match status" value="1"/>
</dbReference>
<dbReference type="GO" id="GO:0008320">
    <property type="term" value="F:protein transmembrane transporter activity"/>
    <property type="evidence" value="ECO:0007669"/>
    <property type="project" value="InterPro"/>
</dbReference>
<comment type="subcellular location">
    <subcellularLocation>
        <location evidence="1">Membrane</location>
    </subcellularLocation>
</comment>
<dbReference type="PANTHER" id="PTHR33910:SF1">
    <property type="entry name" value="PROTEIN TRANSLOCASE SUBUNIT SECE"/>
    <property type="match status" value="1"/>
</dbReference>
<protein>
    <recommendedName>
        <fullName evidence="11">Protein translocase subunit SecE</fullName>
    </recommendedName>
</protein>
<dbReference type="InterPro" id="IPR005807">
    <property type="entry name" value="SecE_bac"/>
</dbReference>
<dbReference type="InterPro" id="IPR038379">
    <property type="entry name" value="SecE_sf"/>
</dbReference>
<keyword evidence="6 9" id="KW-1133">Transmembrane helix</keyword>
<evidence type="ECO:0000256" key="8">
    <source>
        <dbReference type="ARBA" id="ARBA00023136"/>
    </source>
</evidence>
<dbReference type="GO" id="GO:0006886">
    <property type="term" value="P:intracellular protein transport"/>
    <property type="evidence" value="ECO:0007669"/>
    <property type="project" value="InterPro"/>
</dbReference>
<evidence type="ECO:0008006" key="11">
    <source>
        <dbReference type="Google" id="ProtNLM"/>
    </source>
</evidence>
<evidence type="ECO:0000256" key="7">
    <source>
        <dbReference type="ARBA" id="ARBA00023010"/>
    </source>
</evidence>
<dbReference type="PROSITE" id="PS01067">
    <property type="entry name" value="SECE_SEC61G"/>
    <property type="match status" value="1"/>
</dbReference>
<evidence type="ECO:0000256" key="1">
    <source>
        <dbReference type="ARBA" id="ARBA00004370"/>
    </source>
</evidence>
<dbReference type="NCBIfam" id="TIGR00964">
    <property type="entry name" value="secE_bact"/>
    <property type="match status" value="1"/>
</dbReference>
<dbReference type="GO" id="GO:0005886">
    <property type="term" value="C:plasma membrane"/>
    <property type="evidence" value="ECO:0007669"/>
    <property type="project" value="TreeGrafter"/>
</dbReference>
<keyword evidence="8 9" id="KW-0472">Membrane</keyword>
<keyword evidence="4 9" id="KW-0812">Transmembrane</keyword>
<organism evidence="10">
    <name type="scientific">marine metagenome</name>
    <dbReference type="NCBI Taxonomy" id="408172"/>
    <lineage>
        <taxon>unclassified sequences</taxon>
        <taxon>metagenomes</taxon>
        <taxon>ecological metagenomes</taxon>
    </lineage>
</organism>
<name>A0A381W8D5_9ZZZZ</name>